<feature type="compositionally biased region" description="Polar residues" evidence="9">
    <location>
        <begin position="42"/>
        <end position="54"/>
    </location>
</feature>
<keyword evidence="12" id="KW-1185">Reference proteome</keyword>
<proteinExistence type="inferred from homology"/>
<evidence type="ECO:0000256" key="9">
    <source>
        <dbReference type="SAM" id="MobiDB-lite"/>
    </source>
</evidence>
<dbReference type="GO" id="GO:0045892">
    <property type="term" value="P:negative regulation of DNA-templated transcription"/>
    <property type="evidence" value="ECO:0007669"/>
    <property type="project" value="InterPro"/>
</dbReference>
<keyword evidence="11" id="KW-0282">Flagellum</keyword>
<dbReference type="Pfam" id="PF04316">
    <property type="entry name" value="FlgM"/>
    <property type="match status" value="1"/>
</dbReference>
<dbReference type="OrthoDB" id="6120348at2"/>
<protein>
    <recommendedName>
        <fullName evidence="2">Negative regulator of flagellin synthesis</fullName>
    </recommendedName>
    <alternativeName>
        <fullName evidence="8">Anti-sigma-28 factor</fullName>
    </alternativeName>
</protein>
<evidence type="ECO:0000256" key="8">
    <source>
        <dbReference type="ARBA" id="ARBA00030117"/>
    </source>
</evidence>
<evidence type="ECO:0000256" key="2">
    <source>
        <dbReference type="ARBA" id="ARBA00017823"/>
    </source>
</evidence>
<dbReference type="Proteomes" id="UP000175669">
    <property type="component" value="Unassembled WGS sequence"/>
</dbReference>
<feature type="region of interest" description="Disordered" evidence="9">
    <location>
        <begin position="1"/>
        <end position="54"/>
    </location>
</feature>
<name>A0A1E8CGH0_9GAMM</name>
<evidence type="ECO:0000256" key="1">
    <source>
        <dbReference type="ARBA" id="ARBA00005322"/>
    </source>
</evidence>
<keyword evidence="5" id="KW-0805">Transcription regulation</keyword>
<dbReference type="RefSeq" id="WP_070118814.1">
    <property type="nucleotide sequence ID" value="NZ_CAXATG010000005.1"/>
</dbReference>
<comment type="similarity">
    <text evidence="1">Belongs to the FlgM family.</text>
</comment>
<feature type="compositionally biased region" description="Polar residues" evidence="9">
    <location>
        <begin position="1"/>
        <end position="25"/>
    </location>
</feature>
<gene>
    <name evidence="11" type="ORF">PHACT_13570</name>
</gene>
<keyword evidence="3" id="KW-0678">Repressor</keyword>
<comment type="function">
    <text evidence="7">Responsible for the coupling of flagellin expression to flagellar assembly by preventing expression of the flagellin genes when a component of the middle class of proteins is defective. It negatively regulates flagellar genes by inhibiting the activity of FliA by directly binding to FliA.</text>
</comment>
<dbReference type="InterPro" id="IPR035890">
    <property type="entry name" value="Anti-sigma-28_factor_FlgM_sf"/>
</dbReference>
<evidence type="ECO:0000256" key="4">
    <source>
        <dbReference type="ARBA" id="ARBA00022795"/>
    </source>
</evidence>
<evidence type="ECO:0000259" key="10">
    <source>
        <dbReference type="Pfam" id="PF04316"/>
    </source>
</evidence>
<evidence type="ECO:0000256" key="3">
    <source>
        <dbReference type="ARBA" id="ARBA00022491"/>
    </source>
</evidence>
<feature type="domain" description="Anti-sigma-28 factor FlgM C-terminal" evidence="10">
    <location>
        <begin position="49"/>
        <end position="102"/>
    </location>
</feature>
<keyword evidence="4" id="KW-1005">Bacterial flagellum biogenesis</keyword>
<evidence type="ECO:0000313" key="11">
    <source>
        <dbReference type="EMBL" id="OFE11564.1"/>
    </source>
</evidence>
<keyword evidence="11" id="KW-0966">Cell projection</keyword>
<dbReference type="GO" id="GO:0044781">
    <property type="term" value="P:bacterial-type flagellum organization"/>
    <property type="evidence" value="ECO:0007669"/>
    <property type="project" value="UniProtKB-KW"/>
</dbReference>
<organism evidence="11 12">
    <name type="scientific">Pseudohongiella acticola</name>
    <dbReference type="NCBI Taxonomy" id="1524254"/>
    <lineage>
        <taxon>Bacteria</taxon>
        <taxon>Pseudomonadati</taxon>
        <taxon>Pseudomonadota</taxon>
        <taxon>Gammaproteobacteria</taxon>
        <taxon>Pseudomonadales</taxon>
        <taxon>Pseudohongiellaceae</taxon>
        <taxon>Pseudohongiella</taxon>
    </lineage>
</organism>
<keyword evidence="6" id="KW-0804">Transcription</keyword>
<evidence type="ECO:0000256" key="7">
    <source>
        <dbReference type="ARBA" id="ARBA00024739"/>
    </source>
</evidence>
<dbReference type="AlphaFoldDB" id="A0A1E8CGH0"/>
<sequence>MSIPTISNTSTATDNRGTVRQTGTQPGSGNGVGNSNVGSQGEAGNSQPDAVSISSRAADLQSLETSIKQLPDTDVSRVNAIRDQVNAGEYAVNSQRVADKMLAFERSL</sequence>
<dbReference type="SUPFAM" id="SSF101498">
    <property type="entry name" value="Anti-sigma factor FlgM"/>
    <property type="match status" value="1"/>
</dbReference>
<evidence type="ECO:0000313" key="12">
    <source>
        <dbReference type="Proteomes" id="UP000175669"/>
    </source>
</evidence>
<dbReference type="InterPro" id="IPR031316">
    <property type="entry name" value="FlgM_C"/>
</dbReference>
<dbReference type="NCBIfam" id="TIGR03824">
    <property type="entry name" value="FlgM_jcvi"/>
    <property type="match status" value="1"/>
</dbReference>
<keyword evidence="11" id="KW-0969">Cilium</keyword>
<accession>A0A1E8CGH0</accession>
<dbReference type="STRING" id="1524254.PHACT_13570"/>
<evidence type="ECO:0000256" key="5">
    <source>
        <dbReference type="ARBA" id="ARBA00023015"/>
    </source>
</evidence>
<dbReference type="InterPro" id="IPR007412">
    <property type="entry name" value="FlgM"/>
</dbReference>
<evidence type="ECO:0000256" key="6">
    <source>
        <dbReference type="ARBA" id="ARBA00023163"/>
    </source>
</evidence>
<dbReference type="EMBL" id="MASR01000002">
    <property type="protein sequence ID" value="OFE11564.1"/>
    <property type="molecule type" value="Genomic_DNA"/>
</dbReference>
<reference evidence="12" key="1">
    <citation type="submission" date="2016-07" db="EMBL/GenBank/DDBJ databases">
        <authorList>
            <person name="Florea S."/>
            <person name="Webb J.S."/>
            <person name="Jaromczyk J."/>
            <person name="Schardl C.L."/>
        </authorList>
    </citation>
    <scope>NUCLEOTIDE SEQUENCE [LARGE SCALE GENOMIC DNA]</scope>
    <source>
        <strain evidence="12">KCTC 42131</strain>
    </source>
</reference>
<comment type="caution">
    <text evidence="11">The sequence shown here is derived from an EMBL/GenBank/DDBJ whole genome shotgun (WGS) entry which is preliminary data.</text>
</comment>